<comment type="caution">
    <text evidence="1">The sequence shown here is derived from an EMBL/GenBank/DDBJ whole genome shotgun (WGS) entry which is preliminary data.</text>
</comment>
<gene>
    <name evidence="1" type="ORF">SORDD05_00895</name>
</gene>
<accession>A0A139M9Q5</accession>
<name>A0A139M9Q5_STROR</name>
<reference evidence="1 2" key="1">
    <citation type="submission" date="2016-01" db="EMBL/GenBank/DDBJ databases">
        <title>Highly variable Streptococcus oralis are common among viridans streptococci isolated from primates.</title>
        <authorList>
            <person name="Denapaite D."/>
            <person name="Rieger M."/>
            <person name="Koendgen S."/>
            <person name="Brueckner R."/>
            <person name="Ochigava I."/>
            <person name="Kappeler P."/>
            <person name="Maetz-Rensing K."/>
            <person name="Leendertz F."/>
            <person name="Hakenbeck R."/>
        </authorList>
    </citation>
    <scope>NUCLEOTIDE SEQUENCE [LARGE SCALE GENOMIC DNA]</scope>
    <source>
        <strain evidence="1 2">DD05</strain>
    </source>
</reference>
<dbReference type="PATRIC" id="fig|1303.76.peg.929"/>
<proteinExistence type="predicted"/>
<sequence length="39" mass="4795">MKSKKFFDLFFEKIKKASNCQLSSYRTRFTHQKPTPFYD</sequence>
<protein>
    <submittedName>
        <fullName evidence="1">Uncharacterized protein</fullName>
    </submittedName>
</protein>
<evidence type="ECO:0000313" key="2">
    <source>
        <dbReference type="Proteomes" id="UP000070541"/>
    </source>
</evidence>
<dbReference type="EMBL" id="LQOG01000023">
    <property type="protein sequence ID" value="KXT60526.1"/>
    <property type="molecule type" value="Genomic_DNA"/>
</dbReference>
<evidence type="ECO:0000313" key="1">
    <source>
        <dbReference type="EMBL" id="KXT60526.1"/>
    </source>
</evidence>
<dbReference type="AlphaFoldDB" id="A0A139M9Q5"/>
<dbReference type="Proteomes" id="UP000070541">
    <property type="component" value="Unassembled WGS sequence"/>
</dbReference>
<organism evidence="1 2">
    <name type="scientific">Streptococcus oralis</name>
    <dbReference type="NCBI Taxonomy" id="1303"/>
    <lineage>
        <taxon>Bacteria</taxon>
        <taxon>Bacillati</taxon>
        <taxon>Bacillota</taxon>
        <taxon>Bacilli</taxon>
        <taxon>Lactobacillales</taxon>
        <taxon>Streptococcaceae</taxon>
        <taxon>Streptococcus</taxon>
    </lineage>
</organism>